<protein>
    <recommendedName>
        <fullName evidence="3">Copper transporter</fullName>
    </recommendedName>
</protein>
<dbReference type="GO" id="GO:0055070">
    <property type="term" value="P:copper ion homeostasis"/>
    <property type="evidence" value="ECO:0007669"/>
    <property type="project" value="InterPro"/>
</dbReference>
<dbReference type="RefSeq" id="WP_042530967.1">
    <property type="nucleotide sequence ID" value="NZ_CP010827.1"/>
</dbReference>
<sequence>MASPKSLLVTGLGFGTALGVALGTLLIAPNMDATPGAPGGGSKDEVREKYAELVVENEIHEAQLDSADSVLRELNRFIVDGSLAQRPVMVLSTPDAKEADVNAIKALLGSADSTDAGHITLTRKFFDQGAADKLLSLVTNTLPAGAKLNEKKVDAGTHAGEAMAAALMLDPKSTEPLASVDDRATLLRALREAGYIEYEDATILPAQAVIVVGGAQTANDSEEDAPARYAIDSTVKFLEGFDSVGTSTVYAGHVRAAGNGGALEKLRKDKTEITTVDSIDHPVSQMAAVLAVKEQLDGGHGVYGAAANAQSAAPALPKDL</sequence>
<dbReference type="AlphaFoldDB" id="A0A0B6F1B1"/>
<dbReference type="HOGENOM" id="CLU_072020_0_0_11"/>
<dbReference type="EMBL" id="CP010827">
    <property type="protein sequence ID" value="AJI78989.1"/>
    <property type="molecule type" value="Genomic_DNA"/>
</dbReference>
<dbReference type="KEGG" id="csx:CSING_07295"/>
<name>A0A0B6F1B1_9CORY</name>
<evidence type="ECO:0000313" key="2">
    <source>
        <dbReference type="Proteomes" id="UP000031890"/>
    </source>
</evidence>
<dbReference type="Proteomes" id="UP000031890">
    <property type="component" value="Chromosome"/>
</dbReference>
<organism evidence="1 2">
    <name type="scientific">Corynebacterium singulare</name>
    <dbReference type="NCBI Taxonomy" id="161899"/>
    <lineage>
        <taxon>Bacteria</taxon>
        <taxon>Bacillati</taxon>
        <taxon>Actinomycetota</taxon>
        <taxon>Actinomycetes</taxon>
        <taxon>Mycobacteriales</taxon>
        <taxon>Corynebacteriaceae</taxon>
        <taxon>Corynebacterium</taxon>
    </lineage>
</organism>
<reference evidence="1 2" key="1">
    <citation type="journal article" date="2015" name="Genome Announc.">
        <title>Complete Genome Sequence and Annotation of Corynebacterium singulare DSM 44357, Isolated from a Human Semen Specimen.</title>
        <authorList>
            <person name="Merten M."/>
            <person name="Brinkrolf K."/>
            <person name="Albersmeier A."/>
            <person name="Kutter Y."/>
            <person name="Ruckert C."/>
            <person name="Tauch A."/>
        </authorList>
    </citation>
    <scope>NUCLEOTIDE SEQUENCE [LARGE SCALE GENOMIC DNA]</scope>
    <source>
        <strain evidence="1">IBS B52218</strain>
    </source>
</reference>
<gene>
    <name evidence="1" type="ORF">CSING_07295</name>
</gene>
<dbReference type="Pfam" id="PF11382">
    <property type="entry name" value="MctB"/>
    <property type="match status" value="1"/>
</dbReference>
<accession>A0A0B6F1B1</accession>
<dbReference type="GO" id="GO:0016020">
    <property type="term" value="C:membrane"/>
    <property type="evidence" value="ECO:0007669"/>
    <property type="project" value="InterPro"/>
</dbReference>
<dbReference type="STRING" id="161899.CSING_07295"/>
<proteinExistence type="predicted"/>
<dbReference type="InterPro" id="IPR021522">
    <property type="entry name" value="MctB"/>
</dbReference>
<evidence type="ECO:0008006" key="3">
    <source>
        <dbReference type="Google" id="ProtNLM"/>
    </source>
</evidence>
<evidence type="ECO:0000313" key="1">
    <source>
        <dbReference type="EMBL" id="AJI78989.1"/>
    </source>
</evidence>
<dbReference type="OrthoDB" id="4350157at2"/>